<dbReference type="Proteomes" id="UP000693892">
    <property type="component" value="Unassembled WGS sequence"/>
</dbReference>
<keyword evidence="4" id="KW-0503">Monooxygenase</keyword>
<feature type="domain" description="Acyl-CoA dehydrogenase/oxidase N-terminal" evidence="2">
    <location>
        <begin position="62"/>
        <end position="129"/>
    </location>
</feature>
<dbReference type="InterPro" id="IPR013786">
    <property type="entry name" value="AcylCoA_DH/ox_N"/>
</dbReference>
<name>A0A916JV02_9MICO</name>
<evidence type="ECO:0000256" key="1">
    <source>
        <dbReference type="ARBA" id="ARBA00023002"/>
    </source>
</evidence>
<accession>A0A916JV02</accession>
<organism evidence="4 5">
    <name type="scientific">Leucobacter soli</name>
    <dbReference type="NCBI Taxonomy" id="2812850"/>
    <lineage>
        <taxon>Bacteria</taxon>
        <taxon>Bacillati</taxon>
        <taxon>Actinomycetota</taxon>
        <taxon>Actinomycetes</taxon>
        <taxon>Micrococcales</taxon>
        <taxon>Microbacteriaceae</taxon>
        <taxon>Leucobacter</taxon>
    </lineage>
</organism>
<feature type="domain" description="Acyl-CoA dehydrogenase C-terminal" evidence="3">
    <location>
        <begin position="284"/>
        <end position="412"/>
    </location>
</feature>
<dbReference type="EC" id="1.14.14.12" evidence="4"/>
<keyword evidence="1 4" id="KW-0560">Oxidoreductase</keyword>
<dbReference type="GO" id="GO:0016627">
    <property type="term" value="F:oxidoreductase activity, acting on the CH-CH group of donors"/>
    <property type="evidence" value="ECO:0007669"/>
    <property type="project" value="InterPro"/>
</dbReference>
<comment type="caution">
    <text evidence="4">The sequence shown here is derived from an EMBL/GenBank/DDBJ whole genome shotgun (WGS) entry which is preliminary data.</text>
</comment>
<protein>
    <submittedName>
        <fullName evidence="4">Flavin-dependent monooxygenase, oxygenase subunit HsaA</fullName>
        <ecNumber evidence="4">1.14.14.12</ecNumber>
    </submittedName>
</protein>
<proteinExistence type="predicted"/>
<dbReference type="Pfam" id="PF02771">
    <property type="entry name" value="Acyl-CoA_dh_N"/>
    <property type="match status" value="1"/>
</dbReference>
<dbReference type="InterPro" id="IPR013107">
    <property type="entry name" value="Acyl-CoA_DH_C"/>
</dbReference>
<evidence type="ECO:0000259" key="3">
    <source>
        <dbReference type="Pfam" id="PF08028"/>
    </source>
</evidence>
<keyword evidence="5" id="KW-1185">Reference proteome</keyword>
<evidence type="ECO:0000313" key="4">
    <source>
        <dbReference type="EMBL" id="CAG7600182.1"/>
    </source>
</evidence>
<dbReference type="GO" id="GO:0050660">
    <property type="term" value="F:flavin adenine dinucleotide binding"/>
    <property type="evidence" value="ECO:0007669"/>
    <property type="project" value="InterPro"/>
</dbReference>
<dbReference type="AlphaFoldDB" id="A0A916JV02"/>
<dbReference type="PIRSF" id="PIRSF016578">
    <property type="entry name" value="HsaA"/>
    <property type="match status" value="1"/>
</dbReference>
<reference evidence="4" key="1">
    <citation type="submission" date="2021-06" db="EMBL/GenBank/DDBJ databases">
        <authorList>
            <person name="Criscuolo A."/>
        </authorList>
    </citation>
    <scope>NUCLEOTIDE SEQUENCE</scope>
    <source>
        <strain evidence="4">CIP111803</strain>
    </source>
</reference>
<dbReference type="GO" id="GO:0036383">
    <property type="term" value="F:3-hydroxy-9,10-secoandrosta-1,3,5(10)-triene-9,17-dione monooxygenase activity"/>
    <property type="evidence" value="ECO:0007669"/>
    <property type="project" value="UniProtKB-EC"/>
</dbReference>
<sequence>MSRAIVDESRASREGRAATEIREPGLDGHGSVALAVEIDPRVQGILEGLLERAREIRPVLRADQAETERRGVYSEQVHEFFLEHGFYRMLMPLKFGGSELTVSAFYQVIAEVSRGCPSTGWCLSLAAGHSLTLGSYWPEDAQREVFGLHGYMISPASGGGPDAELTRVDGGWRVSGTWRYSSGAPYSTHFMPTLLLPDGEGGTVRHWAVIPRADFEVLPDWGRIMGMRGSGSNSIRIDDAFVPDHLIVRQDWAHELSEPTVGFRIHGNPLYSGTFTAFAEGEVAATSVGLGYAMADEYERIILTAAHPYVRDGSTRAEYADWQRNLGLALSRIDAAAAILARGGQLYGAHAARLVEGVEPFTMSRSTRLSGSYFVVEELIWEAVEMLFRTAGSRYSADGETLQRYFRDMIATRTRTDQWEFVAAPTATAFLRARGEL</sequence>
<dbReference type="Pfam" id="PF08028">
    <property type="entry name" value="Acyl-CoA_dh_2"/>
    <property type="match status" value="1"/>
</dbReference>
<evidence type="ECO:0000259" key="2">
    <source>
        <dbReference type="Pfam" id="PF02771"/>
    </source>
</evidence>
<evidence type="ECO:0000313" key="5">
    <source>
        <dbReference type="Proteomes" id="UP000693892"/>
    </source>
</evidence>
<dbReference type="EMBL" id="CAJVAP010000003">
    <property type="protein sequence ID" value="CAG7600182.1"/>
    <property type="molecule type" value="Genomic_DNA"/>
</dbReference>
<gene>
    <name evidence="4" type="primary">hsaA_1</name>
    <name evidence="4" type="ORF">LEUCIP111803_00363</name>
</gene>